<reference evidence="2" key="1">
    <citation type="submission" date="2020-10" db="EMBL/GenBank/DDBJ databases">
        <authorList>
            <person name="Han B."/>
            <person name="Lu T."/>
            <person name="Zhao Q."/>
            <person name="Huang X."/>
            <person name="Zhao Y."/>
        </authorList>
    </citation>
    <scope>NUCLEOTIDE SEQUENCE</scope>
</reference>
<dbReference type="Pfam" id="PF23671">
    <property type="entry name" value="HTH_70"/>
    <property type="match status" value="1"/>
</dbReference>
<organism evidence="2 3">
    <name type="scientific">Miscanthus lutarioriparius</name>
    <dbReference type="NCBI Taxonomy" id="422564"/>
    <lineage>
        <taxon>Eukaryota</taxon>
        <taxon>Viridiplantae</taxon>
        <taxon>Streptophyta</taxon>
        <taxon>Embryophyta</taxon>
        <taxon>Tracheophyta</taxon>
        <taxon>Spermatophyta</taxon>
        <taxon>Magnoliopsida</taxon>
        <taxon>Liliopsida</taxon>
        <taxon>Poales</taxon>
        <taxon>Poaceae</taxon>
        <taxon>PACMAD clade</taxon>
        <taxon>Panicoideae</taxon>
        <taxon>Andropogonodae</taxon>
        <taxon>Andropogoneae</taxon>
        <taxon>Saccharinae</taxon>
        <taxon>Miscanthus</taxon>
    </lineage>
</organism>
<evidence type="ECO:0000259" key="1">
    <source>
        <dbReference type="Pfam" id="PF23671"/>
    </source>
</evidence>
<accession>A0A811SF01</accession>
<keyword evidence="3" id="KW-1185">Reference proteome</keyword>
<dbReference type="OrthoDB" id="635463at2759"/>
<protein>
    <recommendedName>
        <fullName evidence="1">HTH 3-helical bundle domain-containing protein</fullName>
    </recommendedName>
</protein>
<gene>
    <name evidence="2" type="ORF">NCGR_LOCUS63644</name>
</gene>
<evidence type="ECO:0000313" key="3">
    <source>
        <dbReference type="Proteomes" id="UP000604825"/>
    </source>
</evidence>
<dbReference type="AlphaFoldDB" id="A0A811SF01"/>
<comment type="caution">
    <text evidence="2">The sequence shown here is derived from an EMBL/GenBank/DDBJ whole genome shotgun (WGS) entry which is preliminary data.</text>
</comment>
<dbReference type="EMBL" id="CAJGYO010000019">
    <property type="protein sequence ID" value="CAD6339546.1"/>
    <property type="molecule type" value="Genomic_DNA"/>
</dbReference>
<dbReference type="PANTHER" id="PTHR44042">
    <property type="entry name" value="DUPLICATED HOMEODOMAIN-LIKE SUPERFAMILY PROTEIN-RELATED"/>
    <property type="match status" value="1"/>
</dbReference>
<evidence type="ECO:0000313" key="2">
    <source>
        <dbReference type="EMBL" id="CAD6339546.1"/>
    </source>
</evidence>
<dbReference type="Proteomes" id="UP000604825">
    <property type="component" value="Unassembled WGS sequence"/>
</dbReference>
<name>A0A811SF01_9POAL</name>
<feature type="domain" description="HTH 3-helical bundle" evidence="1">
    <location>
        <begin position="6"/>
        <end position="71"/>
    </location>
</feature>
<dbReference type="PANTHER" id="PTHR44042:SF61">
    <property type="entry name" value="HTH MYB-TYPE DOMAIN-CONTAINING PROTEIN"/>
    <property type="match status" value="1"/>
</dbReference>
<sequence length="238" mass="26845">MDPKFNGEWSASEIKMVKSLIARDNTNNNYASDMSKKHNQIMDELQAMFPSKEKHQSGNQLVEASSNLMNQPFGVFVGDPSMGNMEAFDGYQEVEMFGMRSVKKTPWRKPTPRKEIQHTGRFWTTDEHRKENGTKKKRYSINDIRLYDFEPLLQTNASAWKGPTFDGGVYNTNQYNFGGHPTSMNNAPAWSPFLYHTGHGSSSNSQMDTLAIGQQQEQMGASSSLVAPTMEANGVHFD</sequence>
<dbReference type="InterPro" id="IPR056195">
    <property type="entry name" value="HTH_70"/>
</dbReference>
<proteinExistence type="predicted"/>